<comment type="caution">
    <text evidence="2">The sequence shown here is derived from an EMBL/GenBank/DDBJ whole genome shotgun (WGS) entry which is preliminary data.</text>
</comment>
<dbReference type="Gramene" id="mRNA:HanXRQr2_Chr17g0814161">
    <property type="protein sequence ID" value="mRNA:HanXRQr2_Chr17g0814161"/>
    <property type="gene ID" value="HanXRQr2_Chr17g0814161"/>
</dbReference>
<protein>
    <submittedName>
        <fullName evidence="2">Uncharacterized protein</fullName>
    </submittedName>
</protein>
<dbReference type="AlphaFoldDB" id="A0A9K3DJ32"/>
<proteinExistence type="predicted"/>
<keyword evidence="1" id="KW-0472">Membrane</keyword>
<reference evidence="2" key="1">
    <citation type="journal article" date="2017" name="Nature">
        <title>The sunflower genome provides insights into oil metabolism, flowering and Asterid evolution.</title>
        <authorList>
            <person name="Badouin H."/>
            <person name="Gouzy J."/>
            <person name="Grassa C.J."/>
            <person name="Murat F."/>
            <person name="Staton S.E."/>
            <person name="Cottret L."/>
            <person name="Lelandais-Briere C."/>
            <person name="Owens G.L."/>
            <person name="Carrere S."/>
            <person name="Mayjonade B."/>
            <person name="Legrand L."/>
            <person name="Gill N."/>
            <person name="Kane N.C."/>
            <person name="Bowers J.E."/>
            <person name="Hubner S."/>
            <person name="Bellec A."/>
            <person name="Berard A."/>
            <person name="Berges H."/>
            <person name="Blanchet N."/>
            <person name="Boniface M.C."/>
            <person name="Brunel D."/>
            <person name="Catrice O."/>
            <person name="Chaidir N."/>
            <person name="Claudel C."/>
            <person name="Donnadieu C."/>
            <person name="Faraut T."/>
            <person name="Fievet G."/>
            <person name="Helmstetter N."/>
            <person name="King M."/>
            <person name="Knapp S.J."/>
            <person name="Lai Z."/>
            <person name="Le Paslier M.C."/>
            <person name="Lippi Y."/>
            <person name="Lorenzon L."/>
            <person name="Mandel J.R."/>
            <person name="Marage G."/>
            <person name="Marchand G."/>
            <person name="Marquand E."/>
            <person name="Bret-Mestries E."/>
            <person name="Morien E."/>
            <person name="Nambeesan S."/>
            <person name="Nguyen T."/>
            <person name="Pegot-Espagnet P."/>
            <person name="Pouilly N."/>
            <person name="Raftis F."/>
            <person name="Sallet E."/>
            <person name="Schiex T."/>
            <person name="Thomas J."/>
            <person name="Vandecasteele C."/>
            <person name="Vares D."/>
            <person name="Vear F."/>
            <person name="Vautrin S."/>
            <person name="Crespi M."/>
            <person name="Mangin B."/>
            <person name="Burke J.M."/>
            <person name="Salse J."/>
            <person name="Munos S."/>
            <person name="Vincourt P."/>
            <person name="Rieseberg L.H."/>
            <person name="Langlade N.B."/>
        </authorList>
    </citation>
    <scope>NUCLEOTIDE SEQUENCE</scope>
    <source>
        <tissue evidence="2">Leaves</tissue>
    </source>
</reference>
<organism evidence="2 3">
    <name type="scientific">Helianthus annuus</name>
    <name type="common">Common sunflower</name>
    <dbReference type="NCBI Taxonomy" id="4232"/>
    <lineage>
        <taxon>Eukaryota</taxon>
        <taxon>Viridiplantae</taxon>
        <taxon>Streptophyta</taxon>
        <taxon>Embryophyta</taxon>
        <taxon>Tracheophyta</taxon>
        <taxon>Spermatophyta</taxon>
        <taxon>Magnoliopsida</taxon>
        <taxon>eudicotyledons</taxon>
        <taxon>Gunneridae</taxon>
        <taxon>Pentapetalae</taxon>
        <taxon>asterids</taxon>
        <taxon>campanulids</taxon>
        <taxon>Asterales</taxon>
        <taxon>Asteraceae</taxon>
        <taxon>Asteroideae</taxon>
        <taxon>Heliantheae alliance</taxon>
        <taxon>Heliantheae</taxon>
        <taxon>Helianthus</taxon>
    </lineage>
</organism>
<keyword evidence="3" id="KW-1185">Reference proteome</keyword>
<keyword evidence="1" id="KW-1133">Transmembrane helix</keyword>
<gene>
    <name evidence="2" type="ORF">HanXRQr2_Chr17g0814161</name>
</gene>
<name>A0A9K3DJ32_HELAN</name>
<keyword evidence="1" id="KW-0812">Transmembrane</keyword>
<evidence type="ECO:0000313" key="3">
    <source>
        <dbReference type="Proteomes" id="UP000215914"/>
    </source>
</evidence>
<reference evidence="2" key="2">
    <citation type="submission" date="2020-06" db="EMBL/GenBank/DDBJ databases">
        <title>Helianthus annuus Genome sequencing and assembly Release 2.</title>
        <authorList>
            <person name="Gouzy J."/>
            <person name="Langlade N."/>
            <person name="Munos S."/>
        </authorList>
    </citation>
    <scope>NUCLEOTIDE SEQUENCE</scope>
    <source>
        <tissue evidence="2">Leaves</tissue>
    </source>
</reference>
<sequence length="99" mass="10863">MVATLEPGLACMVTATDDGGMKRMHAGNLLLEGGTSVDLALAFPFFGGAILMMYAKTVHLLSLYLTCGAECIKRERKQSCNCCVLYLFSRMCYKPENQQ</sequence>
<dbReference type="Proteomes" id="UP000215914">
    <property type="component" value="Unassembled WGS sequence"/>
</dbReference>
<evidence type="ECO:0000256" key="1">
    <source>
        <dbReference type="SAM" id="Phobius"/>
    </source>
</evidence>
<feature type="transmembrane region" description="Helical" evidence="1">
    <location>
        <begin position="39"/>
        <end position="67"/>
    </location>
</feature>
<dbReference type="EMBL" id="MNCJ02000332">
    <property type="protein sequence ID" value="KAF5756397.1"/>
    <property type="molecule type" value="Genomic_DNA"/>
</dbReference>
<evidence type="ECO:0000313" key="2">
    <source>
        <dbReference type="EMBL" id="KAF5756397.1"/>
    </source>
</evidence>
<accession>A0A9K3DJ32</accession>